<protein>
    <submittedName>
        <fullName evidence="1">Uncharacterized protein</fullName>
    </submittedName>
</protein>
<organism evidence="1 2">
    <name type="scientific">Hyalomma asiaticum</name>
    <name type="common">Tick</name>
    <dbReference type="NCBI Taxonomy" id="266040"/>
    <lineage>
        <taxon>Eukaryota</taxon>
        <taxon>Metazoa</taxon>
        <taxon>Ecdysozoa</taxon>
        <taxon>Arthropoda</taxon>
        <taxon>Chelicerata</taxon>
        <taxon>Arachnida</taxon>
        <taxon>Acari</taxon>
        <taxon>Parasitiformes</taxon>
        <taxon>Ixodida</taxon>
        <taxon>Ixodoidea</taxon>
        <taxon>Ixodidae</taxon>
        <taxon>Hyalomminae</taxon>
        <taxon>Hyalomma</taxon>
    </lineage>
</organism>
<comment type="caution">
    <text evidence="1">The sequence shown here is derived from an EMBL/GenBank/DDBJ whole genome shotgun (WGS) entry which is preliminary data.</text>
</comment>
<evidence type="ECO:0000313" key="2">
    <source>
        <dbReference type="Proteomes" id="UP000821845"/>
    </source>
</evidence>
<gene>
    <name evidence="1" type="ORF">HPB50_010023</name>
</gene>
<accession>A0ACB7T481</accession>
<name>A0ACB7T481_HYAAI</name>
<dbReference type="EMBL" id="CM023491">
    <property type="protein sequence ID" value="KAH6940893.1"/>
    <property type="molecule type" value="Genomic_DNA"/>
</dbReference>
<dbReference type="Proteomes" id="UP000821845">
    <property type="component" value="Chromosome 11"/>
</dbReference>
<reference evidence="1" key="1">
    <citation type="submission" date="2020-05" db="EMBL/GenBank/DDBJ databases">
        <title>Large-scale comparative analyses of tick genomes elucidate their genetic diversity and vector capacities.</title>
        <authorList>
            <person name="Jia N."/>
            <person name="Wang J."/>
            <person name="Shi W."/>
            <person name="Du L."/>
            <person name="Sun Y."/>
            <person name="Zhan W."/>
            <person name="Jiang J."/>
            <person name="Wang Q."/>
            <person name="Zhang B."/>
            <person name="Ji P."/>
            <person name="Sakyi L.B."/>
            <person name="Cui X."/>
            <person name="Yuan T."/>
            <person name="Jiang B."/>
            <person name="Yang W."/>
            <person name="Lam T.T.-Y."/>
            <person name="Chang Q."/>
            <person name="Ding S."/>
            <person name="Wang X."/>
            <person name="Zhu J."/>
            <person name="Ruan X."/>
            <person name="Zhao L."/>
            <person name="Wei J."/>
            <person name="Que T."/>
            <person name="Du C."/>
            <person name="Cheng J."/>
            <person name="Dai P."/>
            <person name="Han X."/>
            <person name="Huang E."/>
            <person name="Gao Y."/>
            <person name="Liu J."/>
            <person name="Shao H."/>
            <person name="Ye R."/>
            <person name="Li L."/>
            <person name="Wei W."/>
            <person name="Wang X."/>
            <person name="Wang C."/>
            <person name="Yang T."/>
            <person name="Huo Q."/>
            <person name="Li W."/>
            <person name="Guo W."/>
            <person name="Chen H."/>
            <person name="Zhou L."/>
            <person name="Ni X."/>
            <person name="Tian J."/>
            <person name="Zhou Y."/>
            <person name="Sheng Y."/>
            <person name="Liu T."/>
            <person name="Pan Y."/>
            <person name="Xia L."/>
            <person name="Li J."/>
            <person name="Zhao F."/>
            <person name="Cao W."/>
        </authorList>
    </citation>
    <scope>NUCLEOTIDE SEQUENCE</scope>
    <source>
        <strain evidence="1">Hyas-2018</strain>
    </source>
</reference>
<sequence>MIECKAFSQFHSFPYRDEHGRVSQVFQRLPSFGHVTTAHLEIWIPDVDEDLSSDIARYISTTSALKELHLTIWLRQLFPEEAKIGWAAILESLRQNASVNELRVVTRFMTAPEIQLLADCAEQQPEHPQGPRENRRARSCRRLCSPSSRRDRAQLHILSVRGRPACSVDLALTRNGSAIWDVTRRNSASLLERAVCQRHSSGQALLCTPFMSSFAVYRRYGAEALELVAEHPSLLQELAQQLSVSDAEAAASVRATLKSIHSLDGFMRAAGVVKERVTCKGREDGRVQLDNLNEDCWYIVRRLLRVEDVKDPTTRVLSEDLSSFRVTAAA</sequence>
<proteinExistence type="predicted"/>
<evidence type="ECO:0000313" key="1">
    <source>
        <dbReference type="EMBL" id="KAH6940893.1"/>
    </source>
</evidence>
<keyword evidence="2" id="KW-1185">Reference proteome</keyword>